<evidence type="ECO:0000256" key="1">
    <source>
        <dbReference type="SAM" id="MobiDB-lite"/>
    </source>
</evidence>
<reference evidence="2" key="1">
    <citation type="submission" date="2014-12" db="EMBL/GenBank/DDBJ databases">
        <title>Genome Sequence of Valsa Canker Pathogens Uncovers a Specific Adaption of Colonization on Woody Bark.</title>
        <authorList>
            <person name="Yin Z."/>
            <person name="Liu H."/>
            <person name="Gao X."/>
            <person name="Li Z."/>
            <person name="Song N."/>
            <person name="Ke X."/>
            <person name="Dai Q."/>
            <person name="Wu Y."/>
            <person name="Sun Y."/>
            <person name="Xu J.-R."/>
            <person name="Kang Z.K."/>
            <person name="Wang L."/>
            <person name="Huang L."/>
        </authorList>
    </citation>
    <scope>NUCLEOTIDE SEQUENCE [LARGE SCALE GENOMIC DNA]</scope>
    <source>
        <strain evidence="2">03-8</strain>
    </source>
</reference>
<feature type="region of interest" description="Disordered" evidence="1">
    <location>
        <begin position="1"/>
        <end position="93"/>
    </location>
</feature>
<dbReference type="Proteomes" id="UP000078559">
    <property type="component" value="Chromosome 2"/>
</dbReference>
<feature type="region of interest" description="Disordered" evidence="1">
    <location>
        <begin position="303"/>
        <end position="328"/>
    </location>
</feature>
<evidence type="ECO:0000313" key="2">
    <source>
        <dbReference type="EMBL" id="KUI66522.1"/>
    </source>
</evidence>
<feature type="compositionally biased region" description="Polar residues" evidence="1">
    <location>
        <begin position="316"/>
        <end position="326"/>
    </location>
</feature>
<dbReference type="AlphaFoldDB" id="A0A194VRA1"/>
<protein>
    <submittedName>
        <fullName evidence="2">Uncharacterized protein</fullName>
    </submittedName>
</protein>
<accession>A0A194VRA1</accession>
<name>A0A194VRA1_CYTMA</name>
<dbReference type="EMBL" id="CM003099">
    <property type="protein sequence ID" value="KUI66522.1"/>
    <property type="molecule type" value="Genomic_DNA"/>
</dbReference>
<feature type="compositionally biased region" description="Basic and acidic residues" evidence="1">
    <location>
        <begin position="73"/>
        <end position="82"/>
    </location>
</feature>
<gene>
    <name evidence="2" type="ORF">VM1G_11388</name>
</gene>
<proteinExistence type="predicted"/>
<feature type="compositionally biased region" description="Polar residues" evidence="1">
    <location>
        <begin position="27"/>
        <end position="39"/>
    </location>
</feature>
<organism evidence="2 3">
    <name type="scientific">Cytospora mali</name>
    <name type="common">Apple Valsa canker fungus</name>
    <name type="synonym">Valsa mali</name>
    <dbReference type="NCBI Taxonomy" id="578113"/>
    <lineage>
        <taxon>Eukaryota</taxon>
        <taxon>Fungi</taxon>
        <taxon>Dikarya</taxon>
        <taxon>Ascomycota</taxon>
        <taxon>Pezizomycotina</taxon>
        <taxon>Sordariomycetes</taxon>
        <taxon>Sordariomycetidae</taxon>
        <taxon>Diaporthales</taxon>
        <taxon>Cytosporaceae</taxon>
        <taxon>Cytospora</taxon>
    </lineage>
</organism>
<keyword evidence="3" id="KW-1185">Reference proteome</keyword>
<feature type="compositionally biased region" description="Low complexity" evidence="1">
    <location>
        <begin position="54"/>
        <end position="64"/>
    </location>
</feature>
<evidence type="ECO:0000313" key="3">
    <source>
        <dbReference type="Proteomes" id="UP000078559"/>
    </source>
</evidence>
<sequence length="336" mass="34984">MATDRLVPFRLRGGAESPWNSDGGLISTYSDSESIQEVPSSEPLRIEQSKNESAGEAALPGEAAPVPPPPPAPRDETPRGEAPKGPSPLAPAREGLYGTARMLGCRVVEAPAVLAGVLGVVGLRPSSSPICPRSPASESDSCHGAADVGTGGTGLFLSGGLEGAGWPEVSRGRCHALVRRFLSSTKGTSSPTFLICRWCRSLYSMMAVTISTTEKPTTRPAIRPAWLNFGGVETYGTGDEEDEVEYGGERGVEVVSAAAAAVVSVGVTVSEMTTAVVVSEDERDWDVDCGTAELMMEEIIGSGADENPGWSLIGQPPSSSQGSMEQQPLKLLTAQV</sequence>